<name>A0A8T2B2X6_9BRAS</name>
<dbReference type="PANTHER" id="PTHR31260:SF39">
    <property type="entry name" value="BNAA09G28770D PROTEIN"/>
    <property type="match status" value="1"/>
</dbReference>
<dbReference type="NCBIfam" id="TIGR01572">
    <property type="entry name" value="A_thl_para_3677"/>
    <property type="match status" value="1"/>
</dbReference>
<keyword evidence="2" id="KW-1185">Reference proteome</keyword>
<dbReference type="Proteomes" id="UP000694240">
    <property type="component" value="Chromosome 8"/>
</dbReference>
<gene>
    <name evidence="1" type="ORF">ISN45_Aa03g038340</name>
</gene>
<proteinExistence type="predicted"/>
<reference evidence="1 2" key="1">
    <citation type="submission" date="2020-12" db="EMBL/GenBank/DDBJ databases">
        <title>Concerted genomic and epigenomic changes stabilize Arabidopsis allopolyploids.</title>
        <authorList>
            <person name="Chen Z."/>
        </authorList>
    </citation>
    <scope>NUCLEOTIDE SEQUENCE [LARGE SCALE GENOMIC DNA]</scope>
    <source>
        <strain evidence="1">Allo738</strain>
        <tissue evidence="1">Leaf</tissue>
    </source>
</reference>
<dbReference type="EMBL" id="JAEFBK010000008">
    <property type="protein sequence ID" value="KAG7579715.1"/>
    <property type="molecule type" value="Genomic_DNA"/>
</dbReference>
<protein>
    <submittedName>
        <fullName evidence="1">Protein MS5</fullName>
    </submittedName>
</protein>
<dbReference type="PANTHER" id="PTHR31260">
    <property type="entry name" value="CYSTATIN/MONELLIN SUPERFAMILY PROTEIN"/>
    <property type="match status" value="1"/>
</dbReference>
<comment type="caution">
    <text evidence="1">The sequence shown here is derived from an EMBL/GenBank/DDBJ whole genome shotgun (WGS) entry which is preliminary data.</text>
</comment>
<dbReference type="AlphaFoldDB" id="A0A8T2B2X6"/>
<evidence type="ECO:0000313" key="1">
    <source>
        <dbReference type="EMBL" id="KAG7579715.1"/>
    </source>
</evidence>
<sequence length="322" mass="36503">MEVEKVEREIPGSEVMEIQKNCDPLASDEKVEKESKKVVVLNFGPGYRKPPWKWRSSENQIHRGITFVYANDHPHNPRRLIVLLYAKLGLHRYNCVHGKDLKLSSISTYIKSSGVTSATSYRITFDAKDPRDTSGSLQTFQTHVNERTYGSLLLSCTIACPLGEVTIGSETKRVNLHSLRPELPPENPFQDDTDRFYVLKKSEVKKNDWIRLYLELAVATTKRHHIKHGVANLKILRVALDTTPDPCRPSEKGLDAYDAIFYIRYTDSCKARAGEDGDRVAIVRRIWDEKPQVFRIVGRTESFRSLGNGESTTSPGSKDGTI</sequence>
<dbReference type="Pfam" id="PF04776">
    <property type="entry name" value="protein_MS5"/>
    <property type="match status" value="1"/>
</dbReference>
<accession>A0A8T2B2X6</accession>
<dbReference type="InterPro" id="IPR006462">
    <property type="entry name" value="MS5"/>
</dbReference>
<evidence type="ECO:0000313" key="2">
    <source>
        <dbReference type="Proteomes" id="UP000694240"/>
    </source>
</evidence>
<organism evidence="1 2">
    <name type="scientific">Arabidopsis thaliana x Arabidopsis arenosa</name>
    <dbReference type="NCBI Taxonomy" id="1240361"/>
    <lineage>
        <taxon>Eukaryota</taxon>
        <taxon>Viridiplantae</taxon>
        <taxon>Streptophyta</taxon>
        <taxon>Embryophyta</taxon>
        <taxon>Tracheophyta</taxon>
        <taxon>Spermatophyta</taxon>
        <taxon>Magnoliopsida</taxon>
        <taxon>eudicotyledons</taxon>
        <taxon>Gunneridae</taxon>
        <taxon>Pentapetalae</taxon>
        <taxon>rosids</taxon>
        <taxon>malvids</taxon>
        <taxon>Brassicales</taxon>
        <taxon>Brassicaceae</taxon>
        <taxon>Camelineae</taxon>
        <taxon>Arabidopsis</taxon>
    </lineage>
</organism>